<name>A0A917T0E9_9ACTN</name>
<protein>
    <submittedName>
        <fullName evidence="6">LacI family transcriptional regulator</fullName>
    </submittedName>
</protein>
<dbReference type="Pfam" id="PF13407">
    <property type="entry name" value="Peripla_BP_4"/>
    <property type="match status" value="1"/>
</dbReference>
<dbReference type="Gene3D" id="3.40.50.2300">
    <property type="match status" value="2"/>
</dbReference>
<keyword evidence="3" id="KW-0732">Signal</keyword>
<proteinExistence type="inferred from homology"/>
<dbReference type="GO" id="GO:0030313">
    <property type="term" value="C:cell envelope"/>
    <property type="evidence" value="ECO:0007669"/>
    <property type="project" value="UniProtKB-SubCell"/>
</dbReference>
<dbReference type="InterPro" id="IPR028082">
    <property type="entry name" value="Peripla_BP_I"/>
</dbReference>
<dbReference type="PANTHER" id="PTHR46847">
    <property type="entry name" value="D-ALLOSE-BINDING PERIPLASMIC PROTEIN-RELATED"/>
    <property type="match status" value="1"/>
</dbReference>
<dbReference type="GO" id="GO:0030246">
    <property type="term" value="F:carbohydrate binding"/>
    <property type="evidence" value="ECO:0007669"/>
    <property type="project" value="UniProtKB-ARBA"/>
</dbReference>
<evidence type="ECO:0000256" key="1">
    <source>
        <dbReference type="ARBA" id="ARBA00004196"/>
    </source>
</evidence>
<evidence type="ECO:0000313" key="7">
    <source>
        <dbReference type="Proteomes" id="UP000655208"/>
    </source>
</evidence>
<dbReference type="CDD" id="cd20007">
    <property type="entry name" value="PBP1_ABC_sugar_binding-like"/>
    <property type="match status" value="1"/>
</dbReference>
<dbReference type="PANTHER" id="PTHR46847:SF1">
    <property type="entry name" value="D-ALLOSE-BINDING PERIPLASMIC PROTEIN-RELATED"/>
    <property type="match status" value="1"/>
</dbReference>
<feature type="compositionally biased region" description="Low complexity" evidence="4">
    <location>
        <begin position="1"/>
        <end position="26"/>
    </location>
</feature>
<feature type="domain" description="Periplasmic binding protein" evidence="5">
    <location>
        <begin position="40"/>
        <end position="296"/>
    </location>
</feature>
<evidence type="ECO:0000313" key="6">
    <source>
        <dbReference type="EMBL" id="GGM04890.1"/>
    </source>
</evidence>
<dbReference type="AlphaFoldDB" id="A0A917T0E9"/>
<accession>A0A917T0E9</accession>
<dbReference type="EMBL" id="BMNA01000004">
    <property type="protein sequence ID" value="GGM04890.1"/>
    <property type="molecule type" value="Genomic_DNA"/>
</dbReference>
<reference evidence="6" key="1">
    <citation type="journal article" date="2014" name="Int. J. Syst. Evol. Microbiol.">
        <title>Complete genome sequence of Corynebacterium casei LMG S-19264T (=DSM 44701T), isolated from a smear-ripened cheese.</title>
        <authorList>
            <consortium name="US DOE Joint Genome Institute (JGI-PGF)"/>
            <person name="Walter F."/>
            <person name="Albersmeier A."/>
            <person name="Kalinowski J."/>
            <person name="Ruckert C."/>
        </authorList>
    </citation>
    <scope>NUCLEOTIDE SEQUENCE</scope>
    <source>
        <strain evidence="6">CGMCC 4.7308</strain>
    </source>
</reference>
<dbReference type="InterPro" id="IPR025997">
    <property type="entry name" value="SBP_2_dom"/>
</dbReference>
<comment type="subcellular location">
    <subcellularLocation>
        <location evidence="1">Cell envelope</location>
    </subcellularLocation>
</comment>
<organism evidence="6 7">
    <name type="scientific">Nakamurella endophytica</name>
    <dbReference type="NCBI Taxonomy" id="1748367"/>
    <lineage>
        <taxon>Bacteria</taxon>
        <taxon>Bacillati</taxon>
        <taxon>Actinomycetota</taxon>
        <taxon>Actinomycetes</taxon>
        <taxon>Nakamurellales</taxon>
        <taxon>Nakamurellaceae</taxon>
        <taxon>Nakamurella</taxon>
    </lineage>
</organism>
<gene>
    <name evidence="6" type="ORF">GCM10011594_26440</name>
</gene>
<keyword evidence="7" id="KW-1185">Reference proteome</keyword>
<reference evidence="6" key="2">
    <citation type="submission" date="2020-09" db="EMBL/GenBank/DDBJ databases">
        <authorList>
            <person name="Sun Q."/>
            <person name="Zhou Y."/>
        </authorList>
    </citation>
    <scope>NUCLEOTIDE SEQUENCE</scope>
    <source>
        <strain evidence="6">CGMCC 4.7308</strain>
    </source>
</reference>
<dbReference type="SUPFAM" id="SSF53822">
    <property type="entry name" value="Periplasmic binding protein-like I"/>
    <property type="match status" value="1"/>
</dbReference>
<evidence type="ECO:0000259" key="5">
    <source>
        <dbReference type="Pfam" id="PF13407"/>
    </source>
</evidence>
<dbReference type="Proteomes" id="UP000655208">
    <property type="component" value="Unassembled WGS sequence"/>
</dbReference>
<comment type="similarity">
    <text evidence="2">Belongs to the bacterial solute-binding protein 2 family.</text>
</comment>
<comment type="caution">
    <text evidence="6">The sequence shown here is derived from an EMBL/GenBank/DDBJ whole genome shotgun (WGS) entry which is preliminary data.</text>
</comment>
<evidence type="ECO:0000256" key="3">
    <source>
        <dbReference type="ARBA" id="ARBA00022729"/>
    </source>
</evidence>
<sequence>MSSGSSDSSGASSGSSGASSAQSSSGLPSLADGAGNGKKIVYIPGLTGVAFYSSVSCGADAEAKRLGASFETQGDPTFAVDKQTAVLNAVVATKPDAIMISITDPKAMIAPLLKAKNAGIKIIGIDGDLDDKSVMSTNIQSDNLKGGALAADRLGEVIGGKGTVITVDNQAGSHISDDRFNGFKDEMTKKYPNVKVLDRQFSGNSADKAASIVKASIANDSTVTGVYTLETLNTQGAATGVQQSGKSGQVHIVGYDTSDPIIAAIKAKQVDGTVAQFPLGEGTLGVDSAITLLNGGSVPRDQETPFLMVTPDNVDSAEAQKYIYKVDC</sequence>
<evidence type="ECO:0000256" key="2">
    <source>
        <dbReference type="ARBA" id="ARBA00007639"/>
    </source>
</evidence>
<evidence type="ECO:0000256" key="4">
    <source>
        <dbReference type="SAM" id="MobiDB-lite"/>
    </source>
</evidence>
<feature type="region of interest" description="Disordered" evidence="4">
    <location>
        <begin position="1"/>
        <end position="29"/>
    </location>
</feature>